<dbReference type="RefSeq" id="WP_204029602.1">
    <property type="nucleotide sequence ID" value="NZ_BOOW01000031.1"/>
</dbReference>
<protein>
    <recommendedName>
        <fullName evidence="5">Secreted protein</fullName>
    </recommendedName>
</protein>
<keyword evidence="4" id="KW-1185">Reference proteome</keyword>
<keyword evidence="2" id="KW-0732">Signal</keyword>
<dbReference type="AlphaFoldDB" id="A0A919VE50"/>
<reference evidence="3" key="1">
    <citation type="submission" date="2021-01" db="EMBL/GenBank/DDBJ databases">
        <title>Whole genome shotgun sequence of Sinosporangium siamense NBRC 109515.</title>
        <authorList>
            <person name="Komaki H."/>
            <person name="Tamura T."/>
        </authorList>
    </citation>
    <scope>NUCLEOTIDE SEQUENCE</scope>
    <source>
        <strain evidence="3">NBRC 109515</strain>
    </source>
</reference>
<evidence type="ECO:0000256" key="1">
    <source>
        <dbReference type="SAM" id="MobiDB-lite"/>
    </source>
</evidence>
<feature type="signal peptide" evidence="2">
    <location>
        <begin position="1"/>
        <end position="24"/>
    </location>
</feature>
<dbReference type="Proteomes" id="UP000606172">
    <property type="component" value="Unassembled WGS sequence"/>
</dbReference>
<evidence type="ECO:0000313" key="3">
    <source>
        <dbReference type="EMBL" id="GII94774.1"/>
    </source>
</evidence>
<feature type="region of interest" description="Disordered" evidence="1">
    <location>
        <begin position="39"/>
        <end position="59"/>
    </location>
</feature>
<evidence type="ECO:0000313" key="4">
    <source>
        <dbReference type="Proteomes" id="UP000606172"/>
    </source>
</evidence>
<evidence type="ECO:0000256" key="2">
    <source>
        <dbReference type="SAM" id="SignalP"/>
    </source>
</evidence>
<comment type="caution">
    <text evidence="3">The sequence shown here is derived from an EMBL/GenBank/DDBJ whole genome shotgun (WGS) entry which is preliminary data.</text>
</comment>
<feature type="chain" id="PRO_5036860257" description="Secreted protein" evidence="2">
    <location>
        <begin position="25"/>
        <end position="93"/>
    </location>
</feature>
<sequence>MIRRSIAGAAIAGLVLLGPAAVSAAKAPDPVGNTVGAVSEGLGANATNTSAGPAERLGGPAGKVVDDLLLLPNQELPGTVPDLLYTQPHLPAR</sequence>
<organism evidence="3 4">
    <name type="scientific">Sinosporangium siamense</name>
    <dbReference type="NCBI Taxonomy" id="1367973"/>
    <lineage>
        <taxon>Bacteria</taxon>
        <taxon>Bacillati</taxon>
        <taxon>Actinomycetota</taxon>
        <taxon>Actinomycetes</taxon>
        <taxon>Streptosporangiales</taxon>
        <taxon>Streptosporangiaceae</taxon>
        <taxon>Sinosporangium</taxon>
    </lineage>
</organism>
<dbReference type="EMBL" id="BOOW01000031">
    <property type="protein sequence ID" value="GII94774.1"/>
    <property type="molecule type" value="Genomic_DNA"/>
</dbReference>
<gene>
    <name evidence="3" type="ORF">Ssi02_50050</name>
</gene>
<name>A0A919VE50_9ACTN</name>
<evidence type="ECO:0008006" key="5">
    <source>
        <dbReference type="Google" id="ProtNLM"/>
    </source>
</evidence>
<accession>A0A919VE50</accession>
<proteinExistence type="predicted"/>